<name>E9DUB5_METAQ</name>
<dbReference type="Proteomes" id="UP000002499">
    <property type="component" value="Unassembled WGS sequence"/>
</dbReference>
<protein>
    <submittedName>
        <fullName evidence="5">Oxidoreductase, 2OG-Fe(II) oxygenase family, putative</fullName>
    </submittedName>
</protein>
<keyword evidence="3" id="KW-0408">Iron</keyword>
<evidence type="ECO:0000256" key="3">
    <source>
        <dbReference type="RuleBase" id="RU003682"/>
    </source>
</evidence>
<keyword evidence="3" id="KW-0479">Metal-binding</keyword>
<dbReference type="InterPro" id="IPR044861">
    <property type="entry name" value="IPNS-like_FE2OG_OXY"/>
</dbReference>
<dbReference type="OMA" id="YAYDAPR"/>
<dbReference type="Gene3D" id="2.60.120.330">
    <property type="entry name" value="B-lactam Antibiotic, Isopenicillin N Synthase, Chain"/>
    <property type="match status" value="1"/>
</dbReference>
<dbReference type="HOGENOM" id="CLU_010119_4_0_1"/>
<dbReference type="GO" id="GO:0046872">
    <property type="term" value="F:metal ion binding"/>
    <property type="evidence" value="ECO:0007669"/>
    <property type="project" value="UniProtKB-KW"/>
</dbReference>
<feature type="domain" description="Fe2OG dioxygenase" evidence="4">
    <location>
        <begin position="185"/>
        <end position="294"/>
    </location>
</feature>
<dbReference type="Pfam" id="PF03171">
    <property type="entry name" value="2OG-FeII_Oxy"/>
    <property type="match status" value="1"/>
</dbReference>
<dbReference type="EMBL" id="GL698474">
    <property type="protein sequence ID" value="EFY92577.1"/>
    <property type="molecule type" value="Genomic_DNA"/>
</dbReference>
<dbReference type="SUPFAM" id="SSF51197">
    <property type="entry name" value="Clavaminate synthase-like"/>
    <property type="match status" value="1"/>
</dbReference>
<evidence type="ECO:0000313" key="6">
    <source>
        <dbReference type="Proteomes" id="UP000002499"/>
    </source>
</evidence>
<dbReference type="GO" id="GO:0051213">
    <property type="term" value="F:dioxygenase activity"/>
    <property type="evidence" value="ECO:0007669"/>
    <property type="project" value="UniProtKB-KW"/>
</dbReference>
<gene>
    <name evidence="5" type="ORF">MAC_01213</name>
</gene>
<dbReference type="STRING" id="655827.E9DUB5"/>
<dbReference type="InterPro" id="IPR026992">
    <property type="entry name" value="DIOX_N"/>
</dbReference>
<evidence type="ECO:0000259" key="4">
    <source>
        <dbReference type="PROSITE" id="PS51471"/>
    </source>
</evidence>
<dbReference type="InterPro" id="IPR027443">
    <property type="entry name" value="IPNS-like_sf"/>
</dbReference>
<accession>E9DUB5</accession>
<reference evidence="5 6" key="1">
    <citation type="journal article" date="2011" name="PLoS Genet.">
        <title>Genome sequencing and comparative transcriptomics of the model entomopathogenic fungi Metarhizium anisopliae and M. acridum.</title>
        <authorList>
            <person name="Gao Q."/>
            <person name="Jin K."/>
            <person name="Ying S.H."/>
            <person name="Zhang Y."/>
            <person name="Xiao G."/>
            <person name="Shang Y."/>
            <person name="Duan Z."/>
            <person name="Hu X."/>
            <person name="Xie X.Q."/>
            <person name="Zhou G."/>
            <person name="Peng G."/>
            <person name="Luo Z."/>
            <person name="Huang W."/>
            <person name="Wang B."/>
            <person name="Fang W."/>
            <person name="Wang S."/>
            <person name="Zhong Y."/>
            <person name="Ma L.J."/>
            <person name="St Leger R.J."/>
            <person name="Zhao G.P."/>
            <person name="Pei Y."/>
            <person name="Feng M.G."/>
            <person name="Xia Y."/>
            <person name="Wang C."/>
        </authorList>
    </citation>
    <scope>NUCLEOTIDE SEQUENCE [LARGE SCALE GENOMIC DNA]</scope>
    <source>
        <strain evidence="5 6">CQMa 102</strain>
    </source>
</reference>
<evidence type="ECO:0000256" key="1">
    <source>
        <dbReference type="ARBA" id="ARBA00008056"/>
    </source>
</evidence>
<dbReference type="InterPro" id="IPR050231">
    <property type="entry name" value="Iron_ascorbate_oxido_reductase"/>
</dbReference>
<dbReference type="PROSITE" id="PS51471">
    <property type="entry name" value="FE2OG_OXY"/>
    <property type="match status" value="1"/>
</dbReference>
<comment type="similarity">
    <text evidence="1 3">Belongs to the iron/ascorbate-dependent oxidoreductase family.</text>
</comment>
<evidence type="ECO:0000313" key="5">
    <source>
        <dbReference type="EMBL" id="EFY92577.1"/>
    </source>
</evidence>
<dbReference type="eggNOG" id="KOG0143">
    <property type="taxonomic scope" value="Eukaryota"/>
</dbReference>
<keyword evidence="6" id="KW-1185">Reference proteome</keyword>
<dbReference type="PANTHER" id="PTHR47990">
    <property type="entry name" value="2-OXOGLUTARATE (2OG) AND FE(II)-DEPENDENT OXYGENASE SUPERFAMILY PROTEIN-RELATED"/>
    <property type="match status" value="1"/>
</dbReference>
<dbReference type="GO" id="GO:0044283">
    <property type="term" value="P:small molecule biosynthetic process"/>
    <property type="evidence" value="ECO:0007669"/>
    <property type="project" value="UniProtKB-ARBA"/>
</dbReference>
<keyword evidence="3" id="KW-0560">Oxidoreductase</keyword>
<proteinExistence type="inferred from homology"/>
<dbReference type="AlphaFoldDB" id="E9DUB5"/>
<sequence length="352" mass="38663">MPTARQFDQIPPFPSDTPSIPLPKVSLQELQGKSKVEASRLFEACREWGFFLLDLKNSYEGEVLLQDAEKMFLLTAETFALDQSILDSYAYQPPHDLTGYKQKGKLKTDDGKTDCMELYSINQDDMLGNCPFRKNVGPIEDKRADICEFIKHAHSVADVILARLDEQLGLEPGTLSALSPLDETSETSVRLLLAQPQASPQYDCITLGGHTDIGTITLLFNAVGGLQILPAGCENAMANWRHVKPEPGCVIVNIGDTIVEWTGGLLRSSLHRVITAPGSQASVPRRSVAYLVRARSSASMRRLSGGLIPPIAAGETHELRGVNEWAAWRTTQIIRGELKPQTRGGNVRPMNS</sequence>
<keyword evidence="2" id="KW-0223">Dioxygenase</keyword>
<dbReference type="InterPro" id="IPR005123">
    <property type="entry name" value="Oxoglu/Fe-dep_dioxygenase_dom"/>
</dbReference>
<dbReference type="Pfam" id="PF14226">
    <property type="entry name" value="DIOX_N"/>
    <property type="match status" value="1"/>
</dbReference>
<dbReference type="InParanoid" id="E9DUB5"/>
<evidence type="ECO:0000256" key="2">
    <source>
        <dbReference type="ARBA" id="ARBA00022964"/>
    </source>
</evidence>
<organism evidence="6">
    <name type="scientific">Metarhizium acridum (strain CQMa 102)</name>
    <dbReference type="NCBI Taxonomy" id="655827"/>
    <lineage>
        <taxon>Eukaryota</taxon>
        <taxon>Fungi</taxon>
        <taxon>Dikarya</taxon>
        <taxon>Ascomycota</taxon>
        <taxon>Pezizomycotina</taxon>
        <taxon>Sordariomycetes</taxon>
        <taxon>Hypocreomycetidae</taxon>
        <taxon>Hypocreales</taxon>
        <taxon>Clavicipitaceae</taxon>
        <taxon>Metarhizium</taxon>
    </lineage>
</organism>
<dbReference type="OrthoDB" id="288590at2759"/>